<dbReference type="HOGENOM" id="CLU_1786623_0_0_1"/>
<dbReference type="InParanoid" id="G2Q3U3"/>
<feature type="non-terminal residue" evidence="2">
    <location>
        <position position="1"/>
    </location>
</feature>
<evidence type="ECO:0000256" key="1">
    <source>
        <dbReference type="SAM" id="MobiDB-lite"/>
    </source>
</evidence>
<feature type="compositionally biased region" description="Basic and acidic residues" evidence="1">
    <location>
        <begin position="26"/>
        <end position="37"/>
    </location>
</feature>
<gene>
    <name evidence="2" type="ORF">MYCTH_40310</name>
</gene>
<dbReference type="eggNOG" id="ENOG502RJCT">
    <property type="taxonomic scope" value="Eukaryota"/>
</dbReference>
<feature type="region of interest" description="Disordered" evidence="1">
    <location>
        <begin position="56"/>
        <end position="157"/>
    </location>
</feature>
<protein>
    <submittedName>
        <fullName evidence="2">Uncharacterized protein</fullName>
    </submittedName>
</protein>
<dbReference type="KEGG" id="mtm:MYCTH_40310"/>
<keyword evidence="3" id="KW-1185">Reference proteome</keyword>
<dbReference type="RefSeq" id="XP_003660491.1">
    <property type="nucleotide sequence ID" value="XM_003660443.1"/>
</dbReference>
<name>G2Q3U3_THET4</name>
<dbReference type="EMBL" id="CP003002">
    <property type="protein sequence ID" value="AEO55246.1"/>
    <property type="molecule type" value="Genomic_DNA"/>
</dbReference>
<dbReference type="VEuPathDB" id="FungiDB:MYCTH_40310"/>
<evidence type="ECO:0000313" key="2">
    <source>
        <dbReference type="EMBL" id="AEO55246.1"/>
    </source>
</evidence>
<organism evidence="2 3">
    <name type="scientific">Thermothelomyces thermophilus (strain ATCC 42464 / BCRC 31852 / DSM 1799)</name>
    <name type="common">Sporotrichum thermophile</name>
    <dbReference type="NCBI Taxonomy" id="573729"/>
    <lineage>
        <taxon>Eukaryota</taxon>
        <taxon>Fungi</taxon>
        <taxon>Dikarya</taxon>
        <taxon>Ascomycota</taxon>
        <taxon>Pezizomycotina</taxon>
        <taxon>Sordariomycetes</taxon>
        <taxon>Sordariomycetidae</taxon>
        <taxon>Sordariales</taxon>
        <taxon>Chaetomiaceae</taxon>
        <taxon>Thermothelomyces</taxon>
    </lineage>
</organism>
<dbReference type="Proteomes" id="UP000007322">
    <property type="component" value="Chromosome 1"/>
</dbReference>
<dbReference type="GeneID" id="11505873"/>
<dbReference type="AlphaFoldDB" id="G2Q3U3"/>
<feature type="compositionally biased region" description="Basic and acidic residues" evidence="1">
    <location>
        <begin position="147"/>
        <end position="157"/>
    </location>
</feature>
<feature type="region of interest" description="Disordered" evidence="1">
    <location>
        <begin position="17"/>
        <end position="37"/>
    </location>
</feature>
<proteinExistence type="predicted"/>
<feature type="compositionally biased region" description="Low complexity" evidence="1">
    <location>
        <begin position="66"/>
        <end position="95"/>
    </location>
</feature>
<dbReference type="OrthoDB" id="4590603at2759"/>
<accession>G2Q3U3</accession>
<evidence type="ECO:0000313" key="3">
    <source>
        <dbReference type="Proteomes" id="UP000007322"/>
    </source>
</evidence>
<sequence length="157" mass="16229">PPEDVLRGLVVVSSEPASAALHGVKRPHDDETADEPLAKRDRLGEELERMFALHPSAVPPAPAPAPALSAGSSSAFSTSATVAHPATPANGAAATRLPPHPTAVGRSAGTLPIRPGRQRLPRLGNGTAISRNRIPEESEPPSPSDGNSERSFDHGQT</sequence>
<reference evidence="2 3" key="1">
    <citation type="journal article" date="2011" name="Nat. Biotechnol.">
        <title>Comparative genomic analysis of the thermophilic biomass-degrading fungi Myceliophthora thermophila and Thielavia terrestris.</title>
        <authorList>
            <person name="Berka R.M."/>
            <person name="Grigoriev I.V."/>
            <person name="Otillar R."/>
            <person name="Salamov A."/>
            <person name="Grimwood J."/>
            <person name="Reid I."/>
            <person name="Ishmael N."/>
            <person name="John T."/>
            <person name="Darmond C."/>
            <person name="Moisan M.-C."/>
            <person name="Henrissat B."/>
            <person name="Coutinho P.M."/>
            <person name="Lombard V."/>
            <person name="Natvig D.O."/>
            <person name="Lindquist E."/>
            <person name="Schmutz J."/>
            <person name="Lucas S."/>
            <person name="Harris P."/>
            <person name="Powlowski J."/>
            <person name="Bellemare A."/>
            <person name="Taylor D."/>
            <person name="Butler G."/>
            <person name="de Vries R.P."/>
            <person name="Allijn I.E."/>
            <person name="van den Brink J."/>
            <person name="Ushinsky S."/>
            <person name="Storms R."/>
            <person name="Powell A.J."/>
            <person name="Paulsen I.T."/>
            <person name="Elbourne L.D.H."/>
            <person name="Baker S.E."/>
            <person name="Magnuson J."/>
            <person name="LaBoissiere S."/>
            <person name="Clutterbuck A.J."/>
            <person name="Martinez D."/>
            <person name="Wogulis M."/>
            <person name="de Leon A.L."/>
            <person name="Rey M.W."/>
            <person name="Tsang A."/>
        </authorList>
    </citation>
    <scope>NUCLEOTIDE SEQUENCE [LARGE SCALE GENOMIC DNA]</scope>
    <source>
        <strain evidence="3">ATCC 42464 / BCRC 31852 / DSM 1799</strain>
    </source>
</reference>